<dbReference type="InterPro" id="IPR001452">
    <property type="entry name" value="SH3_domain"/>
</dbReference>
<evidence type="ECO:0000256" key="5">
    <source>
        <dbReference type="ARBA" id="ARBA00023054"/>
    </source>
</evidence>
<dbReference type="GO" id="GO:0005884">
    <property type="term" value="C:actin filament"/>
    <property type="evidence" value="ECO:0007669"/>
    <property type="project" value="TreeGrafter"/>
</dbReference>
<evidence type="ECO:0000256" key="8">
    <source>
        <dbReference type="PROSITE-ProRule" id="PRU00192"/>
    </source>
</evidence>
<evidence type="ECO:0000256" key="9">
    <source>
        <dbReference type="SAM" id="Coils"/>
    </source>
</evidence>
<keyword evidence="3 8" id="KW-0728">SH3 domain</keyword>
<dbReference type="GO" id="GO:0014069">
    <property type="term" value="C:postsynaptic density"/>
    <property type="evidence" value="ECO:0007669"/>
    <property type="project" value="TreeGrafter"/>
</dbReference>
<dbReference type="GO" id="GO:0030027">
    <property type="term" value="C:lamellipodium"/>
    <property type="evidence" value="ECO:0007669"/>
    <property type="project" value="TreeGrafter"/>
</dbReference>
<accession>A0A834VBP5</accession>
<evidence type="ECO:0000256" key="2">
    <source>
        <dbReference type="ARBA" id="ARBA00011039"/>
    </source>
</evidence>
<comment type="similarity">
    <text evidence="2">Belongs to the ABP1 family.</text>
</comment>
<feature type="compositionally biased region" description="Basic and acidic residues" evidence="10">
    <location>
        <begin position="192"/>
        <end position="219"/>
    </location>
</feature>
<gene>
    <name evidence="13" type="ORF">SSS_5990</name>
</gene>
<feature type="domain" description="ADF-H" evidence="12">
    <location>
        <begin position="4"/>
        <end position="133"/>
    </location>
</feature>
<reference evidence="15" key="1">
    <citation type="journal article" date="2020" name="PLoS Negl. Trop. Dis.">
        <title>High-quality nuclear genome for Sarcoptes scabiei-A critical resource for a neglected parasite.</title>
        <authorList>
            <person name="Korhonen P.K."/>
            <person name="Gasser R.B."/>
            <person name="Ma G."/>
            <person name="Wang T."/>
            <person name="Stroehlein A.J."/>
            <person name="Young N.D."/>
            <person name="Ang C.S."/>
            <person name="Fernando D.D."/>
            <person name="Lu H.C."/>
            <person name="Taylor S."/>
            <person name="Reynolds S.L."/>
            <person name="Mofiz E."/>
            <person name="Najaraj S.H."/>
            <person name="Gowda H."/>
            <person name="Madugundu A."/>
            <person name="Renuse S."/>
            <person name="Holt D."/>
            <person name="Pandey A."/>
            <person name="Papenfuss A.T."/>
            <person name="Fischer K."/>
        </authorList>
    </citation>
    <scope>NUCLEOTIDE SEQUENCE [LARGE SCALE GENOMIC DNA]</scope>
</reference>
<name>A0A834VBP5_SARSC</name>
<dbReference type="CDD" id="cd11281">
    <property type="entry name" value="ADF_drebrin_like"/>
    <property type="match status" value="1"/>
</dbReference>
<feature type="compositionally biased region" description="Basic and acidic residues" evidence="10">
    <location>
        <begin position="314"/>
        <end position="323"/>
    </location>
</feature>
<dbReference type="AlphaFoldDB" id="A0A834VBP5"/>
<dbReference type="GO" id="GO:0030427">
    <property type="term" value="C:site of polarized growth"/>
    <property type="evidence" value="ECO:0007669"/>
    <property type="project" value="TreeGrafter"/>
</dbReference>
<dbReference type="PRINTS" id="PR00452">
    <property type="entry name" value="SH3DOMAIN"/>
</dbReference>
<dbReference type="FunFam" id="2.30.30.40:FF:000046">
    <property type="entry name" value="Drebrin-like protein isoform B"/>
    <property type="match status" value="1"/>
</dbReference>
<feature type="region of interest" description="Disordered" evidence="10">
    <location>
        <begin position="383"/>
        <end position="415"/>
    </location>
</feature>
<feature type="compositionally biased region" description="Low complexity" evidence="10">
    <location>
        <begin position="287"/>
        <end position="297"/>
    </location>
</feature>
<dbReference type="PANTHER" id="PTHR10829:SF25">
    <property type="entry name" value="DREBRIN-LIKE PROTEIN"/>
    <property type="match status" value="1"/>
</dbReference>
<dbReference type="GO" id="GO:0045773">
    <property type="term" value="P:positive regulation of axon extension"/>
    <property type="evidence" value="ECO:0007669"/>
    <property type="project" value="TreeGrafter"/>
</dbReference>
<dbReference type="InterPro" id="IPR029006">
    <property type="entry name" value="ADF-H/Gelsolin-like_dom_sf"/>
</dbReference>
<dbReference type="InterPro" id="IPR035717">
    <property type="entry name" value="Drebrin-like_SH3"/>
</dbReference>
<dbReference type="PROSITE" id="PS51263">
    <property type="entry name" value="ADF_H"/>
    <property type="match status" value="1"/>
</dbReference>
<keyword evidence="7" id="KW-0206">Cytoskeleton</keyword>
<protein>
    <submittedName>
        <fullName evidence="13">Drebrin-like protein</fullName>
    </submittedName>
</protein>
<evidence type="ECO:0000313" key="13">
    <source>
        <dbReference type="EMBL" id="KAF7490831.1"/>
    </source>
</evidence>
<dbReference type="Gene3D" id="3.40.20.10">
    <property type="entry name" value="Severin"/>
    <property type="match status" value="1"/>
</dbReference>
<evidence type="ECO:0000313" key="14">
    <source>
        <dbReference type="EnsemblMetazoa" id="KAF7490831.1"/>
    </source>
</evidence>
<keyword evidence="6" id="KW-0009">Actin-binding</keyword>
<dbReference type="GO" id="GO:0030864">
    <property type="term" value="C:cortical actin cytoskeleton"/>
    <property type="evidence" value="ECO:0007669"/>
    <property type="project" value="TreeGrafter"/>
</dbReference>
<keyword evidence="15" id="KW-1185">Reference proteome</keyword>
<dbReference type="Proteomes" id="UP000070412">
    <property type="component" value="Unassembled WGS sequence"/>
</dbReference>
<comment type="subcellular location">
    <subcellularLocation>
        <location evidence="1">Cytoplasm</location>
        <location evidence="1">Cytoskeleton</location>
    </subcellularLocation>
</comment>
<feature type="region of interest" description="Disordered" evidence="10">
    <location>
        <begin position="277"/>
        <end position="367"/>
    </location>
</feature>
<evidence type="ECO:0000259" key="11">
    <source>
        <dbReference type="PROSITE" id="PS50002"/>
    </source>
</evidence>
<dbReference type="GO" id="GO:0051015">
    <property type="term" value="F:actin filament binding"/>
    <property type="evidence" value="ECO:0007669"/>
    <property type="project" value="TreeGrafter"/>
</dbReference>
<dbReference type="SMART" id="SM00326">
    <property type="entry name" value="SH3"/>
    <property type="match status" value="1"/>
</dbReference>
<feature type="compositionally biased region" description="Polar residues" evidence="10">
    <location>
        <begin position="277"/>
        <end position="286"/>
    </location>
</feature>
<reference evidence="14" key="3">
    <citation type="submission" date="2022-06" db="UniProtKB">
        <authorList>
            <consortium name="EnsemblMetazoa"/>
        </authorList>
    </citation>
    <scope>IDENTIFICATION</scope>
</reference>
<dbReference type="OrthoDB" id="5971719at2759"/>
<evidence type="ECO:0000256" key="7">
    <source>
        <dbReference type="ARBA" id="ARBA00023212"/>
    </source>
</evidence>
<reference evidence="13" key="2">
    <citation type="submission" date="2020-01" db="EMBL/GenBank/DDBJ databases">
        <authorList>
            <person name="Korhonen P.K.K."/>
            <person name="Guangxu M.G."/>
            <person name="Wang T.W."/>
            <person name="Stroehlein A.J.S."/>
            <person name="Young N.D."/>
            <person name="Ang C.-S.A."/>
            <person name="Fernando D.W.F."/>
            <person name="Lu H.L."/>
            <person name="Taylor S.T."/>
            <person name="Ehtesham M.E.M."/>
            <person name="Najaraj S.H.N."/>
            <person name="Harsha G.H.G."/>
            <person name="Madugundu A.M."/>
            <person name="Renuse S.R."/>
            <person name="Holt D.H."/>
            <person name="Pandey A.P."/>
            <person name="Papenfuss A.P."/>
            <person name="Gasser R.B.G."/>
            <person name="Fischer K.F."/>
        </authorList>
    </citation>
    <scope>NUCLEOTIDE SEQUENCE</scope>
    <source>
        <strain evidence="13">SSS_KF_BRIS2020</strain>
    </source>
</reference>
<keyword evidence="4" id="KW-0963">Cytoplasm</keyword>
<evidence type="ECO:0000313" key="15">
    <source>
        <dbReference type="Proteomes" id="UP000070412"/>
    </source>
</evidence>
<evidence type="ECO:0000256" key="6">
    <source>
        <dbReference type="ARBA" id="ARBA00023203"/>
    </source>
</evidence>
<evidence type="ECO:0000256" key="3">
    <source>
        <dbReference type="ARBA" id="ARBA00022443"/>
    </source>
</evidence>
<dbReference type="SMART" id="SM00102">
    <property type="entry name" value="ADF"/>
    <property type="match status" value="1"/>
</dbReference>
<keyword evidence="5 9" id="KW-0175">Coiled coil</keyword>
<dbReference type="EMBL" id="WVUK01000062">
    <property type="protein sequence ID" value="KAF7490831.1"/>
    <property type="molecule type" value="Genomic_DNA"/>
</dbReference>
<dbReference type="GO" id="GO:0030833">
    <property type="term" value="P:regulation of actin filament polymerization"/>
    <property type="evidence" value="ECO:0007669"/>
    <property type="project" value="TreeGrafter"/>
</dbReference>
<feature type="domain" description="SH3" evidence="11">
    <location>
        <begin position="456"/>
        <end position="516"/>
    </location>
</feature>
<evidence type="ECO:0000256" key="1">
    <source>
        <dbReference type="ARBA" id="ARBA00004245"/>
    </source>
</evidence>
<dbReference type="Pfam" id="PF14604">
    <property type="entry name" value="SH3_9"/>
    <property type="match status" value="1"/>
</dbReference>
<evidence type="ECO:0000256" key="4">
    <source>
        <dbReference type="ARBA" id="ARBA00022490"/>
    </source>
</evidence>
<dbReference type="InterPro" id="IPR036028">
    <property type="entry name" value="SH3-like_dom_sf"/>
</dbReference>
<dbReference type="GO" id="GO:0098974">
    <property type="term" value="P:postsynaptic actin cytoskeleton organization"/>
    <property type="evidence" value="ECO:0007669"/>
    <property type="project" value="TreeGrafter"/>
</dbReference>
<evidence type="ECO:0000259" key="12">
    <source>
        <dbReference type="PROSITE" id="PS51263"/>
    </source>
</evidence>
<dbReference type="GO" id="GO:0030425">
    <property type="term" value="C:dendrite"/>
    <property type="evidence" value="ECO:0007669"/>
    <property type="project" value="TreeGrafter"/>
</dbReference>
<sequence length="516" mass="59675">MTINFYKNHDQIVSAYNEVLDPKCKTNWAVFGYEKQSNDLVLIAKGDAGLEELRQEFSQSNILYAFCELKDDSINLRRYILINWQGECAPLQRKGVCLNHFADVRDFFKDANIVLNARHEEDVEPDVLMQHVNKMASRIKIDKSNGFLNGHEGEEDIRDQLKPIGTNYRKTFAQQEISKKERESFWLKQKQEEEARLDEERRKSLSDKYDQLQVKRLDSHQNGNDSNHQDNHNEDNEPQYSALQSQLLRKERLEEAKSLISKKSISNARAFFERNSSATSNQINFKSPSSSTAANDSDSTKLNNKITPSNKNEILTEDKEHTNYAKPIENQFEQNREDLHDKKPETLPDESLITQSHDPNRSLPKNPLPEEIDEIVEKVIEIKNAEEEPLEEEEDDDDSGEEFITNPHVDLNPPQYSTYFTETRQLENIQEEEQNAEDDNVDEADRIRQKNDQQDSLGLTAKALYDYQAADDTEISFDPDDLITHIEQIDSGWWQGLAPNGAYGLFPANYVELLNQ</sequence>
<dbReference type="SUPFAM" id="SSF55753">
    <property type="entry name" value="Actin depolymerizing proteins"/>
    <property type="match status" value="1"/>
</dbReference>
<feature type="compositionally biased region" description="Acidic residues" evidence="10">
    <location>
        <begin position="387"/>
        <end position="401"/>
    </location>
</feature>
<dbReference type="InterPro" id="IPR002108">
    <property type="entry name" value="ADF-H"/>
</dbReference>
<evidence type="ECO:0000256" key="10">
    <source>
        <dbReference type="SAM" id="MobiDB-lite"/>
    </source>
</evidence>
<organism evidence="13">
    <name type="scientific">Sarcoptes scabiei</name>
    <name type="common">Itch mite</name>
    <name type="synonym">Acarus scabiei</name>
    <dbReference type="NCBI Taxonomy" id="52283"/>
    <lineage>
        <taxon>Eukaryota</taxon>
        <taxon>Metazoa</taxon>
        <taxon>Ecdysozoa</taxon>
        <taxon>Arthropoda</taxon>
        <taxon>Chelicerata</taxon>
        <taxon>Arachnida</taxon>
        <taxon>Acari</taxon>
        <taxon>Acariformes</taxon>
        <taxon>Sarcoptiformes</taxon>
        <taxon>Astigmata</taxon>
        <taxon>Psoroptidia</taxon>
        <taxon>Sarcoptoidea</taxon>
        <taxon>Sarcoptidae</taxon>
        <taxon>Sarcoptinae</taxon>
        <taxon>Sarcoptes</taxon>
    </lineage>
</organism>
<dbReference type="CDD" id="cd11960">
    <property type="entry name" value="SH3_Abp1_eu"/>
    <property type="match status" value="1"/>
</dbReference>
<dbReference type="PANTHER" id="PTHR10829">
    <property type="entry name" value="CORTACTIN AND DREBRIN"/>
    <property type="match status" value="1"/>
</dbReference>
<feature type="compositionally biased region" description="Polar residues" evidence="10">
    <location>
        <begin position="301"/>
        <end position="313"/>
    </location>
</feature>
<dbReference type="GO" id="GO:0045211">
    <property type="term" value="C:postsynaptic membrane"/>
    <property type="evidence" value="ECO:0007669"/>
    <property type="project" value="TreeGrafter"/>
</dbReference>
<dbReference type="EnsemblMetazoa" id="SSS_5990s_mrna">
    <property type="protein sequence ID" value="KAF7490831.1"/>
    <property type="gene ID" value="SSS_5990"/>
</dbReference>
<dbReference type="Pfam" id="PF00241">
    <property type="entry name" value="Cofilin_ADF"/>
    <property type="match status" value="1"/>
</dbReference>
<feature type="compositionally biased region" description="Basic and acidic residues" evidence="10">
    <location>
        <begin position="334"/>
        <end position="346"/>
    </location>
</feature>
<dbReference type="GO" id="GO:0048812">
    <property type="term" value="P:neuron projection morphogenesis"/>
    <property type="evidence" value="ECO:0007669"/>
    <property type="project" value="TreeGrafter"/>
</dbReference>
<dbReference type="PROSITE" id="PS50002">
    <property type="entry name" value="SH3"/>
    <property type="match status" value="1"/>
</dbReference>
<dbReference type="SUPFAM" id="SSF50044">
    <property type="entry name" value="SH3-domain"/>
    <property type="match status" value="1"/>
</dbReference>
<feature type="coiled-coil region" evidence="9">
    <location>
        <begin position="419"/>
        <end position="446"/>
    </location>
</feature>
<dbReference type="Gene3D" id="2.30.30.40">
    <property type="entry name" value="SH3 Domains"/>
    <property type="match status" value="1"/>
</dbReference>
<proteinExistence type="inferred from homology"/>
<feature type="region of interest" description="Disordered" evidence="10">
    <location>
        <begin position="192"/>
        <end position="240"/>
    </location>
</feature>